<gene>
    <name evidence="3" type="ORF">DW272_01520</name>
</gene>
<dbReference type="InterPro" id="IPR046688">
    <property type="entry name" value="DUF6558_N"/>
</dbReference>
<proteinExistence type="predicted"/>
<accession>A0A414SK05</accession>
<dbReference type="AlphaFoldDB" id="A0A414SK05"/>
<evidence type="ECO:0000259" key="1">
    <source>
        <dbReference type="Pfam" id="PF20195"/>
    </source>
</evidence>
<feature type="domain" description="DUF6558" evidence="1">
    <location>
        <begin position="3"/>
        <end position="69"/>
    </location>
</feature>
<dbReference type="RefSeq" id="WP_118197234.1">
    <property type="nucleotide sequence ID" value="NZ_QRHZ01000001.1"/>
</dbReference>
<organism evidence="3 4">
    <name type="scientific">Blautia obeum</name>
    <dbReference type="NCBI Taxonomy" id="40520"/>
    <lineage>
        <taxon>Bacteria</taxon>
        <taxon>Bacillati</taxon>
        <taxon>Bacillota</taxon>
        <taxon>Clostridia</taxon>
        <taxon>Lachnospirales</taxon>
        <taxon>Lachnospiraceae</taxon>
        <taxon>Blautia</taxon>
    </lineage>
</organism>
<reference evidence="3 4" key="1">
    <citation type="submission" date="2018-08" db="EMBL/GenBank/DDBJ databases">
        <title>A genome reference for cultivated species of the human gut microbiota.</title>
        <authorList>
            <person name="Zou Y."/>
            <person name="Xue W."/>
            <person name="Luo G."/>
        </authorList>
    </citation>
    <scope>NUCLEOTIDE SEQUENCE [LARGE SCALE GENOMIC DNA]</scope>
    <source>
        <strain evidence="3 4">AM22-9LB</strain>
    </source>
</reference>
<dbReference type="Pfam" id="PF20195">
    <property type="entry name" value="DUF6558"/>
    <property type="match status" value="1"/>
</dbReference>
<name>A0A414SK05_9FIRM</name>
<dbReference type="Proteomes" id="UP000284220">
    <property type="component" value="Unassembled WGS sequence"/>
</dbReference>
<dbReference type="InterPro" id="IPR048276">
    <property type="entry name" value="Phage_tail-like_C"/>
</dbReference>
<evidence type="ECO:0000259" key="2">
    <source>
        <dbReference type="Pfam" id="PF20753"/>
    </source>
</evidence>
<feature type="domain" description="Phage tail-like C-terminal" evidence="2">
    <location>
        <begin position="197"/>
        <end position="329"/>
    </location>
</feature>
<protein>
    <recommendedName>
        <fullName evidence="5">Phage tail protein</fullName>
    </recommendedName>
</protein>
<evidence type="ECO:0000313" key="3">
    <source>
        <dbReference type="EMBL" id="RHG19912.1"/>
    </source>
</evidence>
<dbReference type="EMBL" id="QRHZ01000001">
    <property type="protein sequence ID" value="RHG19912.1"/>
    <property type="molecule type" value="Genomic_DNA"/>
</dbReference>
<evidence type="ECO:0008006" key="5">
    <source>
        <dbReference type="Google" id="ProtNLM"/>
    </source>
</evidence>
<sequence>MVEFEFNGKKASEYGVIVTKIDNNDDLESRSLILGSKNKYRARENHFGAQYDGNYVFDVTFVKDPCKKDYLPWLENSMENGKTYSTLVYPESPSIKYDSDSKLNILTYPSSFDVSITNGTLISEHSDYFNSNDISTLNGWLTSPQYPKLIKITSDDDDDEFFFSDDIEFFGTVTAVKTEKNDRPYQITYTVTCDSPYGYSPEKTTDKISSTKETPTAFHLYNNSDCINEYVYPILKITPYGNYDGEMILKNSSDDNKTLKLNFKNYPYGNDTICMDCKNLKLYRENNGEVTFGDLGITENNISDIYWLRLAYGRNEITISGDILVQITYREPRKTGAYL</sequence>
<comment type="caution">
    <text evidence="3">The sequence shown here is derived from an EMBL/GenBank/DDBJ whole genome shotgun (WGS) entry which is preliminary data.</text>
</comment>
<dbReference type="Pfam" id="PF20753">
    <property type="entry name" value="DUF6558_C"/>
    <property type="match status" value="1"/>
</dbReference>
<evidence type="ECO:0000313" key="4">
    <source>
        <dbReference type="Proteomes" id="UP000284220"/>
    </source>
</evidence>